<dbReference type="EMBL" id="BSEJ01000004">
    <property type="protein sequence ID" value="GLJ60976.1"/>
    <property type="molecule type" value="Genomic_DNA"/>
</dbReference>
<dbReference type="CDD" id="cd03214">
    <property type="entry name" value="ABC_Iron-Siderophores_B12_Hemin"/>
    <property type="match status" value="1"/>
</dbReference>
<keyword evidence="12" id="KW-1185">Reference proteome</keyword>
<keyword evidence="4" id="KW-0410">Iron transport</keyword>
<evidence type="ECO:0000313" key="11">
    <source>
        <dbReference type="EMBL" id="GLJ60976.1"/>
    </source>
</evidence>
<evidence type="ECO:0000256" key="6">
    <source>
        <dbReference type="ARBA" id="ARBA00022840"/>
    </source>
</evidence>
<evidence type="ECO:0000256" key="1">
    <source>
        <dbReference type="ARBA" id="ARBA00004202"/>
    </source>
</evidence>
<dbReference type="PROSITE" id="PS00211">
    <property type="entry name" value="ABC_TRANSPORTER_1"/>
    <property type="match status" value="1"/>
</dbReference>
<protein>
    <submittedName>
        <fullName evidence="11">Iron-enterobactin transporter ATP-binding protein</fullName>
    </submittedName>
</protein>
<evidence type="ECO:0000256" key="8">
    <source>
        <dbReference type="ARBA" id="ARBA00023065"/>
    </source>
</evidence>
<dbReference type="SMART" id="SM00382">
    <property type="entry name" value="AAA"/>
    <property type="match status" value="1"/>
</dbReference>
<reference evidence="11" key="2">
    <citation type="submission" date="2023-01" db="EMBL/GenBank/DDBJ databases">
        <authorList>
            <person name="Sun Q."/>
            <person name="Evtushenko L."/>
        </authorList>
    </citation>
    <scope>NUCLEOTIDE SEQUENCE</scope>
    <source>
        <strain evidence="11">VKM Ac-1020</strain>
    </source>
</reference>
<gene>
    <name evidence="11" type="ORF">GCM10017576_11050</name>
</gene>
<comment type="subcellular location">
    <subcellularLocation>
        <location evidence="1">Cell membrane</location>
        <topology evidence="1">Peripheral membrane protein</topology>
    </subcellularLocation>
</comment>
<dbReference type="SUPFAM" id="SSF52540">
    <property type="entry name" value="P-loop containing nucleoside triphosphate hydrolases"/>
    <property type="match status" value="1"/>
</dbReference>
<evidence type="ECO:0000259" key="10">
    <source>
        <dbReference type="PROSITE" id="PS50893"/>
    </source>
</evidence>
<dbReference type="Pfam" id="PF00005">
    <property type="entry name" value="ABC_tran"/>
    <property type="match status" value="1"/>
</dbReference>
<evidence type="ECO:0000256" key="2">
    <source>
        <dbReference type="ARBA" id="ARBA00022448"/>
    </source>
</evidence>
<organism evidence="11 12">
    <name type="scientific">Microbacterium barkeri</name>
    <dbReference type="NCBI Taxonomy" id="33917"/>
    <lineage>
        <taxon>Bacteria</taxon>
        <taxon>Bacillati</taxon>
        <taxon>Actinomycetota</taxon>
        <taxon>Actinomycetes</taxon>
        <taxon>Micrococcales</taxon>
        <taxon>Microbacteriaceae</taxon>
        <taxon>Microbacterium</taxon>
    </lineage>
</organism>
<sequence length="263" mass="28213">MTSARLEASALSLAYDGRVIVGDLSLAIPAGRVTAIIGPNGCGKSTLLRGFGRLLPPAAGEVLLDGVPLARLGHREIARRIALLPQAPSAPSGLTVLELVARGRTPHQRWYDRFSREDERIVREALAATRLDDLADAPLDELSGGQRQRAWISLTLAQQTETILLDEPTTYLDVAHQLEVLELVRSLNRTSGRTIVMVLHDLSLAARYADWLIAMRDGAVVAAGEPSEIATPETLQRVFGIRSALVADPDGGAPHVLPLGLPV</sequence>
<comment type="caution">
    <text evidence="11">The sequence shown here is derived from an EMBL/GenBank/DDBJ whole genome shotgun (WGS) entry which is preliminary data.</text>
</comment>
<keyword evidence="7" id="KW-0408">Iron</keyword>
<dbReference type="InterPro" id="IPR003439">
    <property type="entry name" value="ABC_transporter-like_ATP-bd"/>
</dbReference>
<evidence type="ECO:0000313" key="12">
    <source>
        <dbReference type="Proteomes" id="UP001142462"/>
    </source>
</evidence>
<dbReference type="InterPro" id="IPR051535">
    <property type="entry name" value="Siderophore_ABC-ATPase"/>
</dbReference>
<evidence type="ECO:0000256" key="9">
    <source>
        <dbReference type="ARBA" id="ARBA00023136"/>
    </source>
</evidence>
<evidence type="ECO:0000256" key="7">
    <source>
        <dbReference type="ARBA" id="ARBA00023004"/>
    </source>
</evidence>
<evidence type="ECO:0000256" key="5">
    <source>
        <dbReference type="ARBA" id="ARBA00022741"/>
    </source>
</evidence>
<reference evidence="11" key="1">
    <citation type="journal article" date="2014" name="Int. J. Syst. Evol. Microbiol.">
        <title>Complete genome sequence of Corynebacterium casei LMG S-19264T (=DSM 44701T), isolated from a smear-ripened cheese.</title>
        <authorList>
            <consortium name="US DOE Joint Genome Institute (JGI-PGF)"/>
            <person name="Walter F."/>
            <person name="Albersmeier A."/>
            <person name="Kalinowski J."/>
            <person name="Ruckert C."/>
        </authorList>
    </citation>
    <scope>NUCLEOTIDE SEQUENCE</scope>
    <source>
        <strain evidence="11">VKM Ac-1020</strain>
    </source>
</reference>
<proteinExistence type="predicted"/>
<keyword evidence="8" id="KW-0406">Ion transport</keyword>
<keyword evidence="5" id="KW-0547">Nucleotide-binding</keyword>
<dbReference type="InterPro" id="IPR017871">
    <property type="entry name" value="ABC_transporter-like_CS"/>
</dbReference>
<dbReference type="AlphaFoldDB" id="A0A9W6H1M3"/>
<dbReference type="InterPro" id="IPR027417">
    <property type="entry name" value="P-loop_NTPase"/>
</dbReference>
<dbReference type="GO" id="GO:0005524">
    <property type="term" value="F:ATP binding"/>
    <property type="evidence" value="ECO:0007669"/>
    <property type="project" value="UniProtKB-KW"/>
</dbReference>
<keyword evidence="6 11" id="KW-0067">ATP-binding</keyword>
<keyword evidence="9" id="KW-0472">Membrane</keyword>
<dbReference type="PROSITE" id="PS50893">
    <property type="entry name" value="ABC_TRANSPORTER_2"/>
    <property type="match status" value="1"/>
</dbReference>
<keyword evidence="2" id="KW-0813">Transport</keyword>
<keyword evidence="3" id="KW-1003">Cell membrane</keyword>
<accession>A0A9W6H1M3</accession>
<dbReference type="RefSeq" id="WP_271172692.1">
    <property type="nucleotide sequence ID" value="NZ_BSEJ01000004.1"/>
</dbReference>
<dbReference type="Proteomes" id="UP001142462">
    <property type="component" value="Unassembled WGS sequence"/>
</dbReference>
<dbReference type="PANTHER" id="PTHR42771">
    <property type="entry name" value="IRON(3+)-HYDROXAMATE IMPORT ATP-BINDING PROTEIN FHUC"/>
    <property type="match status" value="1"/>
</dbReference>
<dbReference type="FunFam" id="3.40.50.300:FF:000134">
    <property type="entry name" value="Iron-enterobactin ABC transporter ATP-binding protein"/>
    <property type="match status" value="1"/>
</dbReference>
<dbReference type="GO" id="GO:0006826">
    <property type="term" value="P:iron ion transport"/>
    <property type="evidence" value="ECO:0007669"/>
    <property type="project" value="UniProtKB-KW"/>
</dbReference>
<evidence type="ECO:0000256" key="3">
    <source>
        <dbReference type="ARBA" id="ARBA00022475"/>
    </source>
</evidence>
<feature type="domain" description="ABC transporter" evidence="10">
    <location>
        <begin position="6"/>
        <end position="242"/>
    </location>
</feature>
<evidence type="ECO:0000256" key="4">
    <source>
        <dbReference type="ARBA" id="ARBA00022496"/>
    </source>
</evidence>
<dbReference type="GO" id="GO:0016887">
    <property type="term" value="F:ATP hydrolysis activity"/>
    <property type="evidence" value="ECO:0007669"/>
    <property type="project" value="InterPro"/>
</dbReference>
<dbReference type="Gene3D" id="3.40.50.300">
    <property type="entry name" value="P-loop containing nucleotide triphosphate hydrolases"/>
    <property type="match status" value="1"/>
</dbReference>
<dbReference type="InterPro" id="IPR003593">
    <property type="entry name" value="AAA+_ATPase"/>
</dbReference>
<dbReference type="PANTHER" id="PTHR42771:SF2">
    <property type="entry name" value="IRON(3+)-HYDROXAMATE IMPORT ATP-BINDING PROTEIN FHUC"/>
    <property type="match status" value="1"/>
</dbReference>
<dbReference type="GO" id="GO:0005886">
    <property type="term" value="C:plasma membrane"/>
    <property type="evidence" value="ECO:0007669"/>
    <property type="project" value="UniProtKB-SubCell"/>
</dbReference>
<name>A0A9W6H1M3_9MICO</name>